<feature type="transmembrane region" description="Helical" evidence="1">
    <location>
        <begin position="62"/>
        <end position="86"/>
    </location>
</feature>
<evidence type="ECO:0008006" key="4">
    <source>
        <dbReference type="Google" id="ProtNLM"/>
    </source>
</evidence>
<keyword evidence="1" id="KW-0472">Membrane</keyword>
<feature type="transmembrane region" description="Helical" evidence="1">
    <location>
        <begin position="92"/>
        <end position="118"/>
    </location>
</feature>
<keyword evidence="3" id="KW-1185">Reference proteome</keyword>
<feature type="transmembrane region" description="Helical" evidence="1">
    <location>
        <begin position="20"/>
        <end position="41"/>
    </location>
</feature>
<evidence type="ECO:0000313" key="3">
    <source>
        <dbReference type="Proteomes" id="UP000001542"/>
    </source>
</evidence>
<dbReference type="AlphaFoldDB" id="A2ELF8"/>
<evidence type="ECO:0000256" key="1">
    <source>
        <dbReference type="SAM" id="Phobius"/>
    </source>
</evidence>
<feature type="transmembrane region" description="Helical" evidence="1">
    <location>
        <begin position="175"/>
        <end position="196"/>
    </location>
</feature>
<sequence>MDNEEWNHKVRDKMGKYVKSLAYLTLIFIIVFLISGVWHAILTKQLNSDFFLLVGGKKPRDICISICALSFGSIVLMIVLVCSLYLSGTKFIMHALFCALTVISILSTIGLTLTNLVLTADKAQDRFKKQITDYVDNNSTNEVVSTWMKKYQCTSSTSCEKAIKQYVSFICNGELVACCVMLFITISCIIGVSIAVGKMGMLKRPDDEPDKSNLA</sequence>
<dbReference type="SMR" id="A2ELF8"/>
<reference evidence="2" key="2">
    <citation type="journal article" date="2007" name="Science">
        <title>Draft genome sequence of the sexually transmitted pathogen Trichomonas vaginalis.</title>
        <authorList>
            <person name="Carlton J.M."/>
            <person name="Hirt R.P."/>
            <person name="Silva J.C."/>
            <person name="Delcher A.L."/>
            <person name="Schatz M."/>
            <person name="Zhao Q."/>
            <person name="Wortman J.R."/>
            <person name="Bidwell S.L."/>
            <person name="Alsmark U.C.M."/>
            <person name="Besteiro S."/>
            <person name="Sicheritz-Ponten T."/>
            <person name="Noel C.J."/>
            <person name="Dacks J.B."/>
            <person name="Foster P.G."/>
            <person name="Simillion C."/>
            <person name="Van de Peer Y."/>
            <person name="Miranda-Saavedra D."/>
            <person name="Barton G.J."/>
            <person name="Westrop G.D."/>
            <person name="Mueller S."/>
            <person name="Dessi D."/>
            <person name="Fiori P.L."/>
            <person name="Ren Q."/>
            <person name="Paulsen I."/>
            <person name="Zhang H."/>
            <person name="Bastida-Corcuera F.D."/>
            <person name="Simoes-Barbosa A."/>
            <person name="Brown M.T."/>
            <person name="Hayes R.D."/>
            <person name="Mukherjee M."/>
            <person name="Okumura C.Y."/>
            <person name="Schneider R."/>
            <person name="Smith A.J."/>
            <person name="Vanacova S."/>
            <person name="Villalvazo M."/>
            <person name="Haas B.J."/>
            <person name="Pertea M."/>
            <person name="Feldblyum T.V."/>
            <person name="Utterback T.R."/>
            <person name="Shu C.L."/>
            <person name="Osoegawa K."/>
            <person name="de Jong P.J."/>
            <person name="Hrdy I."/>
            <person name="Horvathova L."/>
            <person name="Zubacova Z."/>
            <person name="Dolezal P."/>
            <person name="Malik S.B."/>
            <person name="Logsdon J.M. Jr."/>
            <person name="Henze K."/>
            <person name="Gupta A."/>
            <person name="Wang C.C."/>
            <person name="Dunne R.L."/>
            <person name="Upcroft J.A."/>
            <person name="Upcroft P."/>
            <person name="White O."/>
            <person name="Salzberg S.L."/>
            <person name="Tang P."/>
            <person name="Chiu C.-H."/>
            <person name="Lee Y.-S."/>
            <person name="Embley T.M."/>
            <person name="Coombs G.H."/>
            <person name="Mottram J.C."/>
            <person name="Tachezy J."/>
            <person name="Fraser-Liggett C.M."/>
            <person name="Johnson P.J."/>
        </authorList>
    </citation>
    <scope>NUCLEOTIDE SEQUENCE [LARGE SCALE GENOMIC DNA]</scope>
    <source>
        <strain evidence="2">G3</strain>
    </source>
</reference>
<reference evidence="2" key="1">
    <citation type="submission" date="2006-10" db="EMBL/GenBank/DDBJ databases">
        <authorList>
            <person name="Amadeo P."/>
            <person name="Zhao Q."/>
            <person name="Wortman J."/>
            <person name="Fraser-Liggett C."/>
            <person name="Carlton J."/>
        </authorList>
    </citation>
    <scope>NUCLEOTIDE SEQUENCE</scope>
    <source>
        <strain evidence="2">G3</strain>
    </source>
</reference>
<evidence type="ECO:0000313" key="2">
    <source>
        <dbReference type="EMBL" id="EAY06485.1"/>
    </source>
</evidence>
<keyword evidence="1" id="KW-1133">Transmembrane helix</keyword>
<gene>
    <name evidence="2" type="ORF">TVAG_257230</name>
</gene>
<name>A2ELF8_TRIV3</name>
<dbReference type="KEGG" id="tva:4764360"/>
<dbReference type="Proteomes" id="UP000001542">
    <property type="component" value="Unassembled WGS sequence"/>
</dbReference>
<dbReference type="VEuPathDB" id="TrichDB:TVAGG3_0005500"/>
<proteinExistence type="predicted"/>
<dbReference type="EMBL" id="DS113422">
    <property type="protein sequence ID" value="EAY06485.1"/>
    <property type="molecule type" value="Genomic_DNA"/>
</dbReference>
<protein>
    <recommendedName>
        <fullName evidence="4">Tetraspanin family protein</fullName>
    </recommendedName>
</protein>
<dbReference type="VEuPathDB" id="TrichDB:TVAG_257230"/>
<dbReference type="InParanoid" id="A2ELF8"/>
<accession>A2ELF8</accession>
<organism evidence="2 3">
    <name type="scientific">Trichomonas vaginalis (strain ATCC PRA-98 / G3)</name>
    <dbReference type="NCBI Taxonomy" id="412133"/>
    <lineage>
        <taxon>Eukaryota</taxon>
        <taxon>Metamonada</taxon>
        <taxon>Parabasalia</taxon>
        <taxon>Trichomonadida</taxon>
        <taxon>Trichomonadidae</taxon>
        <taxon>Trichomonas</taxon>
    </lineage>
</organism>
<keyword evidence="1" id="KW-0812">Transmembrane</keyword>
<dbReference type="RefSeq" id="XP_001318708.1">
    <property type="nucleotide sequence ID" value="XM_001318673.1"/>
</dbReference>